<reference evidence="8" key="1">
    <citation type="journal article" date="2022" name="Front. Genet.">
        <title>Chromosome-Scale Assembly of the Dendrobium nobile Genome Provides Insights Into the Molecular Mechanism of the Biosynthesis of the Medicinal Active Ingredient of Dendrobium.</title>
        <authorList>
            <person name="Xu Q."/>
            <person name="Niu S.-C."/>
            <person name="Li K.-L."/>
            <person name="Zheng P.-J."/>
            <person name="Zhang X.-J."/>
            <person name="Jia Y."/>
            <person name="Liu Y."/>
            <person name="Niu Y.-X."/>
            <person name="Yu L.-H."/>
            <person name="Chen D.-F."/>
            <person name="Zhang G.-Q."/>
        </authorList>
    </citation>
    <scope>NUCLEOTIDE SEQUENCE</scope>
    <source>
        <tissue evidence="8">Leaf</tissue>
    </source>
</reference>
<feature type="transmembrane region" description="Helical" evidence="7">
    <location>
        <begin position="60"/>
        <end position="84"/>
    </location>
</feature>
<dbReference type="Pfam" id="PF03669">
    <property type="entry name" value="ASTER"/>
    <property type="match status" value="1"/>
</dbReference>
<comment type="similarity">
    <text evidence="2">Belongs to the Asterix family.</text>
</comment>
<dbReference type="PANTHER" id="PTHR13193:SF0">
    <property type="entry name" value="PAT COMPLEX SUBUNIT ASTERIX"/>
    <property type="match status" value="1"/>
</dbReference>
<evidence type="ECO:0000256" key="1">
    <source>
        <dbReference type="ARBA" id="ARBA00004370"/>
    </source>
</evidence>
<evidence type="ECO:0000313" key="9">
    <source>
        <dbReference type="Proteomes" id="UP000829196"/>
    </source>
</evidence>
<evidence type="ECO:0000256" key="6">
    <source>
        <dbReference type="SAM" id="MobiDB-lite"/>
    </source>
</evidence>
<dbReference type="PANTHER" id="PTHR13193">
    <property type="entry name" value="CGI-140"/>
    <property type="match status" value="1"/>
</dbReference>
<feature type="region of interest" description="Disordered" evidence="6">
    <location>
        <begin position="1"/>
        <end position="24"/>
    </location>
</feature>
<comment type="caution">
    <text evidence="8">The sequence shown here is derived from an EMBL/GenBank/DDBJ whole genome shotgun (WGS) entry which is preliminary data.</text>
</comment>
<dbReference type="EMBL" id="JAGYWB010000012">
    <property type="protein sequence ID" value="KAI0501141.1"/>
    <property type="molecule type" value="Genomic_DNA"/>
</dbReference>
<sequence length="113" mass="12774">MKESSSTGSDPRQPSTAKPYAPPPISPQDLPVDYAGFLAVVLGVIGVMFRVLFSHSQDLFIYALFNSYKIFHVSCILIYAFHLIEYRSQLEFSFYSIIDDGLNSFEKNFSSFV</sequence>
<dbReference type="GO" id="GO:0044183">
    <property type="term" value="F:protein folding chaperone"/>
    <property type="evidence" value="ECO:0007669"/>
    <property type="project" value="InterPro"/>
</dbReference>
<dbReference type="Proteomes" id="UP000829196">
    <property type="component" value="Unassembled WGS sequence"/>
</dbReference>
<keyword evidence="9" id="KW-1185">Reference proteome</keyword>
<dbReference type="GO" id="GO:0005789">
    <property type="term" value="C:endoplasmic reticulum membrane"/>
    <property type="evidence" value="ECO:0007669"/>
    <property type="project" value="InterPro"/>
</dbReference>
<feature type="compositionally biased region" description="Polar residues" evidence="6">
    <location>
        <begin position="1"/>
        <end position="16"/>
    </location>
</feature>
<comment type="subcellular location">
    <subcellularLocation>
        <location evidence="1">Membrane</location>
    </subcellularLocation>
</comment>
<protein>
    <submittedName>
        <fullName evidence="8">Uncharacterized protein</fullName>
    </submittedName>
</protein>
<keyword evidence="5 7" id="KW-0472">Membrane</keyword>
<evidence type="ECO:0000256" key="4">
    <source>
        <dbReference type="ARBA" id="ARBA00022989"/>
    </source>
</evidence>
<keyword evidence="3 7" id="KW-0812">Transmembrane</keyword>
<dbReference type="InterPro" id="IPR005351">
    <property type="entry name" value="ASTER"/>
</dbReference>
<accession>A0A8T3AYI5</accession>
<gene>
    <name evidence="8" type="ORF">KFK09_016084</name>
</gene>
<feature type="transmembrane region" description="Helical" evidence="7">
    <location>
        <begin position="34"/>
        <end position="53"/>
    </location>
</feature>
<name>A0A8T3AYI5_DENNO</name>
<evidence type="ECO:0000313" key="8">
    <source>
        <dbReference type="EMBL" id="KAI0501141.1"/>
    </source>
</evidence>
<evidence type="ECO:0000256" key="2">
    <source>
        <dbReference type="ARBA" id="ARBA00009066"/>
    </source>
</evidence>
<dbReference type="OrthoDB" id="284718at2759"/>
<organism evidence="8 9">
    <name type="scientific">Dendrobium nobile</name>
    <name type="common">Orchid</name>
    <dbReference type="NCBI Taxonomy" id="94219"/>
    <lineage>
        <taxon>Eukaryota</taxon>
        <taxon>Viridiplantae</taxon>
        <taxon>Streptophyta</taxon>
        <taxon>Embryophyta</taxon>
        <taxon>Tracheophyta</taxon>
        <taxon>Spermatophyta</taxon>
        <taxon>Magnoliopsida</taxon>
        <taxon>Liliopsida</taxon>
        <taxon>Asparagales</taxon>
        <taxon>Orchidaceae</taxon>
        <taxon>Epidendroideae</taxon>
        <taxon>Malaxideae</taxon>
        <taxon>Dendrobiinae</taxon>
        <taxon>Dendrobium</taxon>
    </lineage>
</organism>
<dbReference type="AlphaFoldDB" id="A0A8T3AYI5"/>
<evidence type="ECO:0000256" key="7">
    <source>
        <dbReference type="SAM" id="Phobius"/>
    </source>
</evidence>
<evidence type="ECO:0000256" key="3">
    <source>
        <dbReference type="ARBA" id="ARBA00022692"/>
    </source>
</evidence>
<keyword evidence="4 7" id="KW-1133">Transmembrane helix</keyword>
<proteinExistence type="inferred from homology"/>
<evidence type="ECO:0000256" key="5">
    <source>
        <dbReference type="ARBA" id="ARBA00023136"/>
    </source>
</evidence>
<dbReference type="GO" id="GO:0045048">
    <property type="term" value="P:protein insertion into ER membrane"/>
    <property type="evidence" value="ECO:0007669"/>
    <property type="project" value="InterPro"/>
</dbReference>
<dbReference type="SMR" id="A0A8T3AYI5"/>